<reference evidence="12" key="2">
    <citation type="submission" date="2024-06" db="EMBL/GenBank/DDBJ databases">
        <authorList>
            <person name="Petrova K.O."/>
            <person name="Toshchakov S.V."/>
            <person name="Boltjanskaja Y.V."/>
            <person name="Kevbrin V."/>
        </authorList>
    </citation>
    <scope>NUCLEOTIDE SEQUENCE</scope>
    <source>
        <strain evidence="12">Z-910T</strain>
    </source>
</reference>
<dbReference type="InterPro" id="IPR051124">
    <property type="entry name" value="Phosphate_Transport_Permease"/>
</dbReference>
<feature type="transmembrane region" description="Helical" evidence="9">
    <location>
        <begin position="160"/>
        <end position="180"/>
    </location>
</feature>
<dbReference type="Gene3D" id="1.10.3720.10">
    <property type="entry name" value="MetI-like"/>
    <property type="match status" value="1"/>
</dbReference>
<dbReference type="RefSeq" id="WP_350342618.1">
    <property type="nucleotide sequence ID" value="NZ_CP158367.1"/>
</dbReference>
<keyword evidence="3 9" id="KW-0813">Transport</keyword>
<protein>
    <recommendedName>
        <fullName evidence="10">Phosphate transport system permease protein</fullName>
    </recommendedName>
</protein>
<name>A0AAU7VJ47_9FIRM</name>
<evidence type="ECO:0000256" key="10">
    <source>
        <dbReference type="RuleBase" id="RU363054"/>
    </source>
</evidence>
<dbReference type="PANTHER" id="PTHR30425:SF1">
    <property type="entry name" value="PHOSPHATE TRANSPORT SYSTEM PERMEASE PROTEIN PSTC"/>
    <property type="match status" value="1"/>
</dbReference>
<feature type="transmembrane region" description="Helical" evidence="9">
    <location>
        <begin position="86"/>
        <end position="111"/>
    </location>
</feature>
<dbReference type="GO" id="GO:0006817">
    <property type="term" value="P:phosphate ion transport"/>
    <property type="evidence" value="ECO:0007669"/>
    <property type="project" value="UniProtKB-KW"/>
</dbReference>
<dbReference type="EMBL" id="CP158367">
    <property type="protein sequence ID" value="XBX73856.1"/>
    <property type="molecule type" value="Genomic_DNA"/>
</dbReference>
<evidence type="ECO:0000256" key="5">
    <source>
        <dbReference type="ARBA" id="ARBA00022592"/>
    </source>
</evidence>
<comment type="function">
    <text evidence="10">Part of the binding-protein-dependent transport system for phosphate; probably responsible for the translocation of the substrate across the membrane.</text>
</comment>
<feature type="transmembrane region" description="Helical" evidence="9">
    <location>
        <begin position="26"/>
        <end position="50"/>
    </location>
</feature>
<dbReference type="PROSITE" id="PS50928">
    <property type="entry name" value="ABC_TM1"/>
    <property type="match status" value="1"/>
</dbReference>
<proteinExistence type="inferred from homology"/>
<evidence type="ECO:0000313" key="12">
    <source>
        <dbReference type="EMBL" id="XBX73856.1"/>
    </source>
</evidence>
<gene>
    <name evidence="12" type="primary">pstC</name>
    <name evidence="12" type="ORF">PRVXT_001867</name>
</gene>
<keyword evidence="7 9" id="KW-1133">Transmembrane helix</keyword>
<dbReference type="NCBIfam" id="TIGR02138">
    <property type="entry name" value="phosphate_pstC"/>
    <property type="match status" value="1"/>
</dbReference>
<keyword evidence="5 10" id="KW-0592">Phosphate transport</keyword>
<evidence type="ECO:0000256" key="1">
    <source>
        <dbReference type="ARBA" id="ARBA00004651"/>
    </source>
</evidence>
<dbReference type="InterPro" id="IPR035906">
    <property type="entry name" value="MetI-like_sf"/>
</dbReference>
<dbReference type="PANTHER" id="PTHR30425">
    <property type="entry name" value="PHOSPHATE TRANSPORT SYSTEM PERMEASE PROTEIN PST"/>
    <property type="match status" value="1"/>
</dbReference>
<organism evidence="12">
    <name type="scientific">Proteinivorax tanatarense</name>
    <dbReference type="NCBI Taxonomy" id="1260629"/>
    <lineage>
        <taxon>Bacteria</taxon>
        <taxon>Bacillati</taxon>
        <taxon>Bacillota</taxon>
        <taxon>Clostridia</taxon>
        <taxon>Eubacteriales</taxon>
        <taxon>Proteinivoracaceae</taxon>
        <taxon>Proteinivorax</taxon>
    </lineage>
</organism>
<dbReference type="AlphaFoldDB" id="A0AAU7VJ47"/>
<comment type="caution">
    <text evidence="10">Lacks conserved residue(s) required for the propagation of feature annotation.</text>
</comment>
<keyword evidence="4 10" id="KW-1003">Cell membrane</keyword>
<reference evidence="12" key="1">
    <citation type="journal article" date="2013" name="Extremophiles">
        <title>Proteinivorax tanatarense gen. nov., sp. nov., an anaerobic, haloalkaliphilic, proteolytic bacterium isolated from a decaying algal bloom, and proposal of Proteinivoraceae fam. nov.</title>
        <authorList>
            <person name="Kevbrin V."/>
            <person name="Boltyanskaya Y."/>
            <person name="Zhilina T."/>
            <person name="Kolganova T."/>
            <person name="Lavrentjeva E."/>
            <person name="Kuznetsov B."/>
        </authorList>
    </citation>
    <scope>NUCLEOTIDE SEQUENCE</scope>
    <source>
        <strain evidence="12">Z-910T</strain>
    </source>
</reference>
<evidence type="ECO:0000256" key="9">
    <source>
        <dbReference type="RuleBase" id="RU363032"/>
    </source>
</evidence>
<dbReference type="InterPro" id="IPR000515">
    <property type="entry name" value="MetI-like"/>
</dbReference>
<evidence type="ECO:0000256" key="2">
    <source>
        <dbReference type="ARBA" id="ARBA00007069"/>
    </source>
</evidence>
<dbReference type="GO" id="GO:0005315">
    <property type="term" value="F:phosphate transmembrane transporter activity"/>
    <property type="evidence" value="ECO:0007669"/>
    <property type="project" value="InterPro"/>
</dbReference>
<feature type="transmembrane region" description="Helical" evidence="9">
    <location>
        <begin position="132"/>
        <end position="154"/>
    </location>
</feature>
<feature type="transmembrane region" description="Helical" evidence="9">
    <location>
        <begin position="285"/>
        <end position="306"/>
    </location>
</feature>
<evidence type="ECO:0000256" key="6">
    <source>
        <dbReference type="ARBA" id="ARBA00022692"/>
    </source>
</evidence>
<dbReference type="InterPro" id="IPR011864">
    <property type="entry name" value="Phosphate_PstC"/>
</dbReference>
<keyword evidence="6 9" id="KW-0812">Transmembrane</keyword>
<comment type="subcellular location">
    <subcellularLocation>
        <location evidence="1 9">Cell membrane</location>
        <topology evidence="1 9">Multi-pass membrane protein</topology>
    </subcellularLocation>
</comment>
<evidence type="ECO:0000256" key="4">
    <source>
        <dbReference type="ARBA" id="ARBA00022475"/>
    </source>
</evidence>
<sequence length="318" mass="33895">MAKKDLSKKSLELGKCRNRQYWREWFVLKGLTLSGLFAIVIVAFILGFLIKMGMPAILEIGLSDFLLGKRWMPSSPEPGYGALPQMLGTIVVAVGALIIALPWGVSTALYLSEIANSKVRNVVKPMLEVLASIPSVVFGFIALVVVAPAVANIFGLSNGLTALTGAIMLGVMTLPTITSVSEDALKAVPSDYRDAALALGADEWETMTKVTLPAAKSGIIASVMLGFGRAVGETMTVLMATGNAIRMPLKEHFGIILPDYLSSVRTLTATIAIEGSDVPWGSLHYHSLFVLGALLFIMTFIINLIADMVLNKGIEGGN</sequence>
<dbReference type="SUPFAM" id="SSF161098">
    <property type="entry name" value="MetI-like"/>
    <property type="match status" value="1"/>
</dbReference>
<evidence type="ECO:0000256" key="3">
    <source>
        <dbReference type="ARBA" id="ARBA00022448"/>
    </source>
</evidence>
<feature type="domain" description="ABC transmembrane type-1" evidence="11">
    <location>
        <begin position="86"/>
        <end position="306"/>
    </location>
</feature>
<keyword evidence="8 9" id="KW-0472">Membrane</keyword>
<dbReference type="Pfam" id="PF00528">
    <property type="entry name" value="BPD_transp_1"/>
    <property type="match status" value="1"/>
</dbReference>
<evidence type="ECO:0000256" key="7">
    <source>
        <dbReference type="ARBA" id="ARBA00022989"/>
    </source>
</evidence>
<evidence type="ECO:0000256" key="8">
    <source>
        <dbReference type="ARBA" id="ARBA00023136"/>
    </source>
</evidence>
<dbReference type="CDD" id="cd06261">
    <property type="entry name" value="TM_PBP2"/>
    <property type="match status" value="1"/>
</dbReference>
<evidence type="ECO:0000259" key="11">
    <source>
        <dbReference type="PROSITE" id="PS50928"/>
    </source>
</evidence>
<dbReference type="GO" id="GO:0005886">
    <property type="term" value="C:plasma membrane"/>
    <property type="evidence" value="ECO:0007669"/>
    <property type="project" value="UniProtKB-SubCell"/>
</dbReference>
<accession>A0AAU7VJ47</accession>
<comment type="similarity">
    <text evidence="2 10">Belongs to the binding-protein-dependent transport system permease family. CysTW subfamily.</text>
</comment>